<dbReference type="KEGG" id="hjo:AY555_00465"/>
<keyword evidence="2" id="KW-1185">Reference proteome</keyword>
<dbReference type="OrthoDB" id="7360484at2"/>
<sequence>MRIRYAVSLFLIAFWTVVMSIDGVFAQSYSWRNDVSPDLEGSWVKVGQRCEDSGSLLMIFSSGGYRWRKAATDWGYARGKYSWQPGSGSVSFKLQRFEPNDSPDFLFTVVGAEMRKYTYASGQLTRFAKCR</sequence>
<name>A0A143DB17_9PROT</name>
<dbReference type="RefSeq" id="WP_066131972.1">
    <property type="nucleotide sequence ID" value="NZ_CP014525.1"/>
</dbReference>
<proteinExistence type="predicted"/>
<dbReference type="GeneID" id="53315636"/>
<gene>
    <name evidence="1" type="ORF">AY555_00465</name>
</gene>
<protein>
    <submittedName>
        <fullName evidence="1">Uncharacterized protein</fullName>
    </submittedName>
</protein>
<accession>A0A143DB17</accession>
<dbReference type="AlphaFoldDB" id="A0A143DB17"/>
<reference evidence="1 2" key="1">
    <citation type="submission" date="2016-02" db="EMBL/GenBank/DDBJ databases">
        <title>Complete Genome of H5569, the type strain of the newly described species Haematospirillium jordaniae.</title>
        <authorList>
            <person name="Nicholson A.C."/>
            <person name="Humrighouse B.W."/>
            <person name="Loparov V."/>
            <person name="McQuiston J.R."/>
        </authorList>
    </citation>
    <scope>NUCLEOTIDE SEQUENCE [LARGE SCALE GENOMIC DNA]</scope>
    <source>
        <strain evidence="1 2">H5569</strain>
    </source>
</reference>
<organism evidence="1 2">
    <name type="scientific">Haematospirillum jordaniae</name>
    <dbReference type="NCBI Taxonomy" id="1549855"/>
    <lineage>
        <taxon>Bacteria</taxon>
        <taxon>Pseudomonadati</taxon>
        <taxon>Pseudomonadota</taxon>
        <taxon>Alphaproteobacteria</taxon>
        <taxon>Rhodospirillales</taxon>
        <taxon>Novispirillaceae</taxon>
        <taxon>Haematospirillum</taxon>
    </lineage>
</organism>
<dbReference type="Proteomes" id="UP000076066">
    <property type="component" value="Chromosome"/>
</dbReference>
<dbReference type="EMBL" id="CP014525">
    <property type="protein sequence ID" value="AMW33892.1"/>
    <property type="molecule type" value="Genomic_DNA"/>
</dbReference>
<evidence type="ECO:0000313" key="1">
    <source>
        <dbReference type="EMBL" id="AMW33892.1"/>
    </source>
</evidence>
<evidence type="ECO:0000313" key="2">
    <source>
        <dbReference type="Proteomes" id="UP000076066"/>
    </source>
</evidence>
<dbReference type="STRING" id="1549855.AY555_00465"/>